<dbReference type="CDD" id="cd02079">
    <property type="entry name" value="P-type_ATPase_HM"/>
    <property type="match status" value="1"/>
</dbReference>
<dbReference type="GO" id="GO:0016887">
    <property type="term" value="F:ATP hydrolysis activity"/>
    <property type="evidence" value="ECO:0007669"/>
    <property type="project" value="InterPro"/>
</dbReference>
<dbReference type="Pfam" id="PF00122">
    <property type="entry name" value="E1-E2_ATPase"/>
    <property type="match status" value="1"/>
</dbReference>
<evidence type="ECO:0000256" key="9">
    <source>
        <dbReference type="ARBA" id="ARBA00022840"/>
    </source>
</evidence>
<dbReference type="EC" id="7.2.2.21" evidence="14"/>
<dbReference type="EMBL" id="JQCQ01000038">
    <property type="protein sequence ID" value="KRO22384.1"/>
    <property type="molecule type" value="Genomic_DNA"/>
</dbReference>
<dbReference type="InterPro" id="IPR036412">
    <property type="entry name" value="HAD-like_sf"/>
</dbReference>
<dbReference type="Proteomes" id="UP000051249">
    <property type="component" value="Unassembled WGS sequence"/>
</dbReference>
<keyword evidence="5 16" id="KW-0812">Transmembrane</keyword>
<evidence type="ECO:0000256" key="4">
    <source>
        <dbReference type="ARBA" id="ARBA00022539"/>
    </source>
</evidence>
<dbReference type="SFLD" id="SFLDG00002">
    <property type="entry name" value="C1.7:_P-type_atpase_like"/>
    <property type="match status" value="1"/>
</dbReference>
<dbReference type="Gene3D" id="3.40.50.1000">
    <property type="entry name" value="HAD superfamily/HAD-like"/>
    <property type="match status" value="1"/>
</dbReference>
<keyword evidence="7 16" id="KW-0547">Nucleotide-binding</keyword>
<evidence type="ECO:0000256" key="11">
    <source>
        <dbReference type="ARBA" id="ARBA00022989"/>
    </source>
</evidence>
<evidence type="ECO:0000313" key="18">
    <source>
        <dbReference type="EMBL" id="KRO22384.1"/>
    </source>
</evidence>
<evidence type="ECO:0000256" key="14">
    <source>
        <dbReference type="ARBA" id="ARBA00039103"/>
    </source>
</evidence>
<evidence type="ECO:0000256" key="15">
    <source>
        <dbReference type="ARBA" id="ARBA00049338"/>
    </source>
</evidence>
<evidence type="ECO:0000256" key="12">
    <source>
        <dbReference type="ARBA" id="ARBA00023008"/>
    </source>
</evidence>
<feature type="transmembrane region" description="Helical" evidence="16">
    <location>
        <begin position="540"/>
        <end position="562"/>
    </location>
</feature>
<keyword evidence="11 16" id="KW-1133">Transmembrane helix</keyword>
<name>A0A0R2NDS5_9LACO</name>
<comment type="catalytic activity">
    <reaction evidence="15">
        <text>Cd(2+)(in) + ATP + H2O = Cd(2+)(out) + ADP + phosphate + H(+)</text>
        <dbReference type="Rhea" id="RHEA:12132"/>
        <dbReference type="ChEBI" id="CHEBI:15377"/>
        <dbReference type="ChEBI" id="CHEBI:15378"/>
        <dbReference type="ChEBI" id="CHEBI:30616"/>
        <dbReference type="ChEBI" id="CHEBI:43474"/>
        <dbReference type="ChEBI" id="CHEBI:48775"/>
        <dbReference type="ChEBI" id="CHEBI:456216"/>
        <dbReference type="EC" id="7.2.2.21"/>
    </reaction>
</comment>
<evidence type="ECO:0000256" key="13">
    <source>
        <dbReference type="ARBA" id="ARBA00023136"/>
    </source>
</evidence>
<keyword evidence="13 16" id="KW-0472">Membrane</keyword>
<accession>A0A0R2NDS5</accession>
<feature type="transmembrane region" description="Helical" evidence="16">
    <location>
        <begin position="13"/>
        <end position="35"/>
    </location>
</feature>
<sequence length="594" mass="63660">MIGYIGRFTHQPLLMNIAFLAATVIAGTPILLRAITALQVKVISIELLVTIAVVGALAIGELEESAVVTFLFVLGSFLEQKTLQRTHQSIKALTEMAPKTAIQINDDQSQETVDVDMIDEGDHLLVRTGDQVPVDGHILTGSTSLNEAYITGEAQPVTKKVGDQVFMGTINDGDPITVEADKVGEETTFGKIIELIEDAQDNQAPVARFIDRFAQYYTPAVLAIALLIFAFTRDFRLAITFLVLGCPGALVIGAPVSNVAGIGRGAQSKILVKGGSVIDSLNKVDTILFDKTGTITTGKPTVSHFFDYQNDVSNLALAGQMEMATSHPLGKAIVEYAKQQTEIPNEAIDIITKNGVGLTTTVGGSLIQLGSPNVIAESQIKLTDQQQKDLHEIQTAGESVVMMTRENQLMLMFGIVDQLRPGVADVLGQLRKMGVQHLTMLTGDNLETATRIGQQAGVTEIQAGMLPADKASYLKQLQSEGHHVLFVGDGINDGPSLAQADVGIAMGSGTDTAIETSDVVLIDSDFKNVLKAKKLARKTVWNTTENIVIAIATVLILLLGLLTDYVDMSLGMLVHEGSILVVILNAMRLLRVKL</sequence>
<dbReference type="PATRIC" id="fig|480391.4.peg.1187"/>
<organism evidence="18 19">
    <name type="scientific">Pediococcus argentinicus</name>
    <dbReference type="NCBI Taxonomy" id="480391"/>
    <lineage>
        <taxon>Bacteria</taxon>
        <taxon>Bacillati</taxon>
        <taxon>Bacillota</taxon>
        <taxon>Bacilli</taxon>
        <taxon>Lactobacillales</taxon>
        <taxon>Lactobacillaceae</taxon>
        <taxon>Pediococcus</taxon>
    </lineage>
</organism>
<dbReference type="InterPro" id="IPR001757">
    <property type="entry name" value="P_typ_ATPase"/>
</dbReference>
<dbReference type="InterPro" id="IPR027256">
    <property type="entry name" value="P-typ_ATPase_IB"/>
</dbReference>
<gene>
    <name evidence="18" type="ORF">IV88_GL001169</name>
</gene>
<reference evidence="18 19" key="1">
    <citation type="journal article" date="2015" name="Genome Announc.">
        <title>Expanding the biotechnology potential of lactobacilli through comparative genomics of 213 strains and associated genera.</title>
        <authorList>
            <person name="Sun Z."/>
            <person name="Harris H.M."/>
            <person name="McCann A."/>
            <person name="Guo C."/>
            <person name="Argimon S."/>
            <person name="Zhang W."/>
            <person name="Yang X."/>
            <person name="Jeffery I.B."/>
            <person name="Cooney J.C."/>
            <person name="Kagawa T.F."/>
            <person name="Liu W."/>
            <person name="Song Y."/>
            <person name="Salvetti E."/>
            <person name="Wrobel A."/>
            <person name="Rasinkangas P."/>
            <person name="Parkhill J."/>
            <person name="Rea M.C."/>
            <person name="O'Sullivan O."/>
            <person name="Ritari J."/>
            <person name="Douillard F.P."/>
            <person name="Paul Ross R."/>
            <person name="Yang R."/>
            <person name="Briner A.E."/>
            <person name="Felis G.E."/>
            <person name="de Vos W.M."/>
            <person name="Barrangou R."/>
            <person name="Klaenhammer T.R."/>
            <person name="Caufield P.W."/>
            <person name="Cui Y."/>
            <person name="Zhang H."/>
            <person name="O'Toole P.W."/>
        </authorList>
    </citation>
    <scope>NUCLEOTIDE SEQUENCE [LARGE SCALE GENOMIC DNA]</scope>
    <source>
        <strain evidence="18 19">DSM 23026</strain>
    </source>
</reference>
<dbReference type="InterPro" id="IPR044492">
    <property type="entry name" value="P_typ_ATPase_HD_dom"/>
</dbReference>
<keyword evidence="19" id="KW-1185">Reference proteome</keyword>
<dbReference type="GO" id="GO:0006825">
    <property type="term" value="P:copper ion transport"/>
    <property type="evidence" value="ECO:0007669"/>
    <property type="project" value="UniProtKB-KW"/>
</dbReference>
<dbReference type="SFLD" id="SFLDS00003">
    <property type="entry name" value="Haloacid_Dehalogenase"/>
    <property type="match status" value="1"/>
</dbReference>
<proteinExistence type="inferred from homology"/>
<dbReference type="GO" id="GO:0005524">
    <property type="term" value="F:ATP binding"/>
    <property type="evidence" value="ECO:0007669"/>
    <property type="project" value="UniProtKB-UniRule"/>
</dbReference>
<dbReference type="NCBIfam" id="TIGR01494">
    <property type="entry name" value="ATPase_P-type"/>
    <property type="match status" value="1"/>
</dbReference>
<dbReference type="SUPFAM" id="SSF56784">
    <property type="entry name" value="HAD-like"/>
    <property type="match status" value="1"/>
</dbReference>
<evidence type="ECO:0000256" key="7">
    <source>
        <dbReference type="ARBA" id="ARBA00022741"/>
    </source>
</evidence>
<dbReference type="PROSITE" id="PS00154">
    <property type="entry name" value="ATPASE_E1_E2"/>
    <property type="match status" value="1"/>
</dbReference>
<keyword evidence="12" id="KW-0186">Copper</keyword>
<evidence type="ECO:0000256" key="5">
    <source>
        <dbReference type="ARBA" id="ARBA00022692"/>
    </source>
</evidence>
<evidence type="ECO:0000256" key="3">
    <source>
        <dbReference type="ARBA" id="ARBA00022475"/>
    </source>
</evidence>
<keyword evidence="6 16" id="KW-0479">Metal-binding</keyword>
<evidence type="ECO:0000256" key="1">
    <source>
        <dbReference type="ARBA" id="ARBA00004651"/>
    </source>
</evidence>
<dbReference type="PRINTS" id="PR00941">
    <property type="entry name" value="CDATPASE"/>
</dbReference>
<feature type="transmembrane region" description="Helical" evidence="16">
    <location>
        <begin position="213"/>
        <end position="231"/>
    </location>
</feature>
<dbReference type="PANTHER" id="PTHR48085:SF5">
    <property type="entry name" value="CADMIUM_ZINC-TRANSPORTING ATPASE HMA4-RELATED"/>
    <property type="match status" value="1"/>
</dbReference>
<dbReference type="SUPFAM" id="SSF81653">
    <property type="entry name" value="Calcium ATPase, transduction domain A"/>
    <property type="match status" value="1"/>
</dbReference>
<keyword evidence="8" id="KW-0406">Ion transport</keyword>
<dbReference type="FunFam" id="2.70.150.10:FF:000020">
    <property type="entry name" value="Copper-exporting P-type ATPase A"/>
    <property type="match status" value="1"/>
</dbReference>
<dbReference type="InterPro" id="IPR018303">
    <property type="entry name" value="ATPase_P-typ_P_site"/>
</dbReference>
<evidence type="ECO:0000313" key="19">
    <source>
        <dbReference type="Proteomes" id="UP000051249"/>
    </source>
</evidence>
<feature type="domain" description="P-type ATPase A" evidence="17">
    <location>
        <begin position="96"/>
        <end position="197"/>
    </location>
</feature>
<dbReference type="PRINTS" id="PR00119">
    <property type="entry name" value="CATATPASE"/>
</dbReference>
<evidence type="ECO:0000256" key="6">
    <source>
        <dbReference type="ARBA" id="ARBA00022723"/>
    </source>
</evidence>
<protein>
    <recommendedName>
        <fullName evidence="14">Cd(2+)-exporting ATPase</fullName>
        <ecNumber evidence="14">7.2.2.21</ecNumber>
    </recommendedName>
</protein>
<comment type="similarity">
    <text evidence="2 16">Belongs to the cation transport ATPase (P-type) (TC 3.A.3) family. Type IB subfamily.</text>
</comment>
<keyword evidence="9 16" id="KW-0067">ATP-binding</keyword>
<dbReference type="SFLD" id="SFLDF00027">
    <property type="entry name" value="p-type_atpase"/>
    <property type="match status" value="1"/>
</dbReference>
<dbReference type="InterPro" id="IPR023214">
    <property type="entry name" value="HAD_sf"/>
</dbReference>
<dbReference type="PANTHER" id="PTHR48085">
    <property type="entry name" value="CADMIUM/ZINC-TRANSPORTING ATPASE HMA2-RELATED"/>
    <property type="match status" value="1"/>
</dbReference>
<comment type="subcellular location">
    <subcellularLocation>
        <location evidence="1">Cell membrane</location>
        <topology evidence="1">Multi-pass membrane protein</topology>
    </subcellularLocation>
</comment>
<dbReference type="InterPro" id="IPR059000">
    <property type="entry name" value="ATPase_P-type_domA"/>
</dbReference>
<feature type="transmembrane region" description="Helical" evidence="16">
    <location>
        <begin position="568"/>
        <end position="590"/>
    </location>
</feature>
<dbReference type="InterPro" id="IPR008250">
    <property type="entry name" value="ATPase_P-typ_transduc_dom_A_sf"/>
</dbReference>
<evidence type="ECO:0000256" key="2">
    <source>
        <dbReference type="ARBA" id="ARBA00006024"/>
    </source>
</evidence>
<dbReference type="PROSITE" id="PS01229">
    <property type="entry name" value="COF_2"/>
    <property type="match status" value="1"/>
</dbReference>
<dbReference type="AlphaFoldDB" id="A0A0R2NDS5"/>
<feature type="transmembrane region" description="Helical" evidence="16">
    <location>
        <begin position="42"/>
        <end position="60"/>
    </location>
</feature>
<dbReference type="SUPFAM" id="SSF81665">
    <property type="entry name" value="Calcium ATPase, transmembrane domain M"/>
    <property type="match status" value="1"/>
</dbReference>
<dbReference type="GO" id="GO:0005886">
    <property type="term" value="C:plasma membrane"/>
    <property type="evidence" value="ECO:0007669"/>
    <property type="project" value="UniProtKB-SubCell"/>
</dbReference>
<dbReference type="Pfam" id="PF00702">
    <property type="entry name" value="Hydrolase"/>
    <property type="match status" value="1"/>
</dbReference>
<keyword evidence="8" id="KW-0813">Transport</keyword>
<dbReference type="InterPro" id="IPR051014">
    <property type="entry name" value="Cation_Transport_ATPase_IB"/>
</dbReference>
<dbReference type="Gene3D" id="3.40.1110.10">
    <property type="entry name" value="Calcium-transporting ATPase, cytoplasmic domain N"/>
    <property type="match status" value="1"/>
</dbReference>
<keyword evidence="4" id="KW-0104">Cadmium</keyword>
<evidence type="ECO:0000256" key="8">
    <source>
        <dbReference type="ARBA" id="ARBA00022796"/>
    </source>
</evidence>
<dbReference type="SUPFAM" id="SSF81660">
    <property type="entry name" value="Metal cation-transporting ATPase, ATP-binding domain N"/>
    <property type="match status" value="1"/>
</dbReference>
<keyword evidence="8" id="KW-0187">Copper transport</keyword>
<dbReference type="NCBIfam" id="TIGR01525">
    <property type="entry name" value="ATPase-IB_hvy"/>
    <property type="match status" value="1"/>
</dbReference>
<feature type="transmembrane region" description="Helical" evidence="16">
    <location>
        <begin position="237"/>
        <end position="260"/>
    </location>
</feature>
<keyword evidence="3 16" id="KW-1003">Cell membrane</keyword>
<keyword evidence="10" id="KW-1278">Translocase</keyword>
<evidence type="ECO:0000256" key="16">
    <source>
        <dbReference type="RuleBase" id="RU362081"/>
    </source>
</evidence>
<dbReference type="InterPro" id="IPR023299">
    <property type="entry name" value="ATPase_P-typ_cyto_dom_N"/>
</dbReference>
<dbReference type="InterPro" id="IPR023298">
    <property type="entry name" value="ATPase_P-typ_TM_dom_sf"/>
</dbReference>
<dbReference type="Gene3D" id="2.70.150.10">
    <property type="entry name" value="Calcium-transporting ATPase, cytoplasmic transduction domain A"/>
    <property type="match status" value="1"/>
</dbReference>
<dbReference type="GO" id="GO:0046872">
    <property type="term" value="F:metal ion binding"/>
    <property type="evidence" value="ECO:0007669"/>
    <property type="project" value="UniProtKB-KW"/>
</dbReference>
<evidence type="ECO:0000259" key="17">
    <source>
        <dbReference type="Pfam" id="PF00122"/>
    </source>
</evidence>
<comment type="caution">
    <text evidence="18">The sequence shown here is derived from an EMBL/GenBank/DDBJ whole genome shotgun (WGS) entry which is preliminary data.</text>
</comment>
<dbReference type="GO" id="GO:0008551">
    <property type="term" value="F:P-type cadmium transporter activity"/>
    <property type="evidence" value="ECO:0007669"/>
    <property type="project" value="UniProtKB-EC"/>
</dbReference>
<evidence type="ECO:0000256" key="10">
    <source>
        <dbReference type="ARBA" id="ARBA00022967"/>
    </source>
</evidence>